<accession>A0A4Y2AVM5</accession>
<sequence>MNEGVGLGHGGLQVRSPIPMKIRRVLVVKRHDNYFTVTIEGKDINISTDRLKPAYMLLTEVDAPHHKKLDTAPTFPNENLTTHQETEKQQSDLLDKDVL</sequence>
<evidence type="ECO:0000313" key="3">
    <source>
        <dbReference type="Proteomes" id="UP000499080"/>
    </source>
</evidence>
<dbReference type="OrthoDB" id="6433583at2759"/>
<dbReference type="Proteomes" id="UP000499080">
    <property type="component" value="Unassembled WGS sequence"/>
</dbReference>
<organism evidence="2 3">
    <name type="scientific">Araneus ventricosus</name>
    <name type="common">Orbweaver spider</name>
    <name type="synonym">Epeira ventricosa</name>
    <dbReference type="NCBI Taxonomy" id="182803"/>
    <lineage>
        <taxon>Eukaryota</taxon>
        <taxon>Metazoa</taxon>
        <taxon>Ecdysozoa</taxon>
        <taxon>Arthropoda</taxon>
        <taxon>Chelicerata</taxon>
        <taxon>Arachnida</taxon>
        <taxon>Araneae</taxon>
        <taxon>Araneomorphae</taxon>
        <taxon>Entelegynae</taxon>
        <taxon>Araneoidea</taxon>
        <taxon>Araneidae</taxon>
        <taxon>Araneus</taxon>
    </lineage>
</organism>
<dbReference type="AlphaFoldDB" id="A0A4Y2AVM5"/>
<evidence type="ECO:0000313" key="2">
    <source>
        <dbReference type="EMBL" id="GBL84101.1"/>
    </source>
</evidence>
<evidence type="ECO:0000256" key="1">
    <source>
        <dbReference type="SAM" id="MobiDB-lite"/>
    </source>
</evidence>
<name>A0A4Y2AVM5_ARAVE</name>
<comment type="caution">
    <text evidence="2">The sequence shown here is derived from an EMBL/GenBank/DDBJ whole genome shotgun (WGS) entry which is preliminary data.</text>
</comment>
<feature type="compositionally biased region" description="Basic and acidic residues" evidence="1">
    <location>
        <begin position="84"/>
        <end position="99"/>
    </location>
</feature>
<proteinExistence type="predicted"/>
<feature type="compositionally biased region" description="Polar residues" evidence="1">
    <location>
        <begin position="74"/>
        <end position="83"/>
    </location>
</feature>
<keyword evidence="3" id="KW-1185">Reference proteome</keyword>
<reference evidence="2 3" key="1">
    <citation type="journal article" date="2019" name="Sci. Rep.">
        <title>Orb-weaving spider Araneus ventricosus genome elucidates the spidroin gene catalogue.</title>
        <authorList>
            <person name="Kono N."/>
            <person name="Nakamura H."/>
            <person name="Ohtoshi R."/>
            <person name="Moran D.A.P."/>
            <person name="Shinohara A."/>
            <person name="Yoshida Y."/>
            <person name="Fujiwara M."/>
            <person name="Mori M."/>
            <person name="Tomita M."/>
            <person name="Arakawa K."/>
        </authorList>
    </citation>
    <scope>NUCLEOTIDE SEQUENCE [LARGE SCALE GENOMIC DNA]</scope>
</reference>
<gene>
    <name evidence="2" type="ORF">AVEN_118526_1</name>
</gene>
<dbReference type="EMBL" id="BGPR01000036">
    <property type="protein sequence ID" value="GBL84101.1"/>
    <property type="molecule type" value="Genomic_DNA"/>
</dbReference>
<protein>
    <submittedName>
        <fullName evidence="2">Uncharacterized protein</fullName>
    </submittedName>
</protein>
<feature type="region of interest" description="Disordered" evidence="1">
    <location>
        <begin position="66"/>
        <end position="99"/>
    </location>
</feature>